<dbReference type="PROSITE" id="PS51900">
    <property type="entry name" value="CB"/>
    <property type="match status" value="1"/>
</dbReference>
<dbReference type="HOGENOM" id="CLU_027562_0_0_7"/>
<accession>D5V244</accession>
<evidence type="ECO:0000256" key="2">
    <source>
        <dbReference type="ARBA" id="ARBA00022908"/>
    </source>
</evidence>
<dbReference type="eggNOG" id="COG0582">
    <property type="taxonomic scope" value="Bacteria"/>
</dbReference>
<dbReference type="InterPro" id="IPR010998">
    <property type="entry name" value="Integrase_recombinase_N"/>
</dbReference>
<dbReference type="InterPro" id="IPR002104">
    <property type="entry name" value="Integrase_catalytic"/>
</dbReference>
<dbReference type="GO" id="GO:0015074">
    <property type="term" value="P:DNA integration"/>
    <property type="evidence" value="ECO:0007669"/>
    <property type="project" value="UniProtKB-KW"/>
</dbReference>
<dbReference type="Gene3D" id="1.10.150.130">
    <property type="match status" value="1"/>
</dbReference>
<dbReference type="InterPro" id="IPR011010">
    <property type="entry name" value="DNA_brk_join_enz"/>
</dbReference>
<evidence type="ECO:0000256" key="1">
    <source>
        <dbReference type="ARBA" id="ARBA00008857"/>
    </source>
</evidence>
<feature type="domain" description="Core-binding (CB)" evidence="7">
    <location>
        <begin position="108"/>
        <end position="194"/>
    </location>
</feature>
<name>D5V244_ARCNC</name>
<dbReference type="GO" id="GO:0006310">
    <property type="term" value="P:DNA recombination"/>
    <property type="evidence" value="ECO:0007669"/>
    <property type="project" value="UniProtKB-KW"/>
</dbReference>
<dbReference type="AlphaFoldDB" id="D5V244"/>
<dbReference type="GO" id="GO:0003677">
    <property type="term" value="F:DNA binding"/>
    <property type="evidence" value="ECO:0007669"/>
    <property type="project" value="UniProtKB-UniRule"/>
</dbReference>
<evidence type="ECO:0000313" key="9">
    <source>
        <dbReference type="Proteomes" id="UP000000939"/>
    </source>
</evidence>
<dbReference type="InterPro" id="IPR050808">
    <property type="entry name" value="Phage_Integrase"/>
</dbReference>
<dbReference type="InterPro" id="IPR013762">
    <property type="entry name" value="Integrase-like_cat_sf"/>
</dbReference>
<keyword evidence="3 5" id="KW-0238">DNA-binding</keyword>
<sequence length="426" mass="50210">MGKTVIPLNDTQLKNSKPREKDYTLSDGNGLQLLIKANGSKLWEIYYISPITLKRRKTSLGNYPNVTLSNARKKRQEYLNLLVNDIDPIEHFKKIKNDIKEEQSRKKNTIGLVANEYLETKKHNKKLKDITIKKAKSRLKTHLYEYLPKKENEAIYNITFKQVIEILKKLEEENKLETLSRVKILLIEIFKYAYVSDIIKDTELFGKLELYNFKSKTKQDTKNNPTLTSEKDIKRLYNDILNYDNNLITKYLMIFTIHTAQRQGSIITAKWCDIDFDKKLWIIPSKQMKMKKEHLLPLSDTLIKYLKELYNLTGDNDYLFPNSQIGSTRNKYPHISNNTVTKALRLMNYTSEQQTAHGFRAMFKTVCKEHQEEHNLINEFVEMILAHQTNGKVEEAYNRATNIADMRKVINWWSEYLDRLKNEVLV</sequence>
<dbReference type="Proteomes" id="UP000000939">
    <property type="component" value="Chromosome"/>
</dbReference>
<evidence type="ECO:0000259" key="6">
    <source>
        <dbReference type="PROSITE" id="PS51898"/>
    </source>
</evidence>
<dbReference type="STRING" id="572480.Arnit_0612"/>
<dbReference type="EMBL" id="CP001999">
    <property type="protein sequence ID" value="ADG92277.1"/>
    <property type="molecule type" value="Genomic_DNA"/>
</dbReference>
<dbReference type="InterPro" id="IPR025166">
    <property type="entry name" value="Integrase_DNA_bind_dom"/>
</dbReference>
<dbReference type="PROSITE" id="PS51898">
    <property type="entry name" value="TYR_RECOMBINASE"/>
    <property type="match status" value="1"/>
</dbReference>
<dbReference type="InterPro" id="IPR044068">
    <property type="entry name" value="CB"/>
</dbReference>
<evidence type="ECO:0000313" key="8">
    <source>
        <dbReference type="EMBL" id="ADG92277.1"/>
    </source>
</evidence>
<evidence type="ECO:0000256" key="3">
    <source>
        <dbReference type="ARBA" id="ARBA00023125"/>
    </source>
</evidence>
<dbReference type="CDD" id="cd00801">
    <property type="entry name" value="INT_P4_C"/>
    <property type="match status" value="1"/>
</dbReference>
<feature type="domain" description="Tyr recombinase" evidence="6">
    <location>
        <begin position="222"/>
        <end position="411"/>
    </location>
</feature>
<keyword evidence="2" id="KW-0229">DNA integration</keyword>
<reference evidence="8 9" key="1">
    <citation type="journal article" date="2010" name="Stand. Genomic Sci.">
        <title>Complete genome sequence of Arcobacter nitrofigilis type strain (CI).</title>
        <authorList>
            <person name="Pati A."/>
            <person name="Gronow S."/>
            <person name="Lapidus A."/>
            <person name="Copeland A."/>
            <person name="Glavina Del Rio T."/>
            <person name="Nolan M."/>
            <person name="Lucas S."/>
            <person name="Tice H."/>
            <person name="Cheng J.F."/>
            <person name="Han C."/>
            <person name="Chertkov O."/>
            <person name="Bruce D."/>
            <person name="Tapia R."/>
            <person name="Goodwin L."/>
            <person name="Pitluck S."/>
            <person name="Liolios K."/>
            <person name="Ivanova N."/>
            <person name="Mavromatis K."/>
            <person name="Chen A."/>
            <person name="Palaniappan K."/>
            <person name="Land M."/>
            <person name="Hauser L."/>
            <person name="Chang Y.J."/>
            <person name="Jeffries C.D."/>
            <person name="Detter J.C."/>
            <person name="Rohde M."/>
            <person name="Goker M."/>
            <person name="Bristow J."/>
            <person name="Eisen J.A."/>
            <person name="Markowitz V."/>
            <person name="Hugenholtz P."/>
            <person name="Klenk H.P."/>
            <person name="Kyrpides N.C."/>
        </authorList>
    </citation>
    <scope>NUCLEOTIDE SEQUENCE [LARGE SCALE GENOMIC DNA]</scope>
    <source>
        <strain evidence="9">ATCC 33309 / DSM 7299 / CCUG 15893 / LMG 7604 / NCTC 12251 / CI</strain>
    </source>
</reference>
<evidence type="ECO:0000259" key="7">
    <source>
        <dbReference type="PROSITE" id="PS51900"/>
    </source>
</evidence>
<organism evidence="8 9">
    <name type="scientific">Arcobacter nitrofigilis (strain ATCC 33309 / DSM 7299 / CCUG 15893 / LMG 7604 / NCTC 12251 / CI)</name>
    <name type="common">Campylobacter nitrofigilis</name>
    <dbReference type="NCBI Taxonomy" id="572480"/>
    <lineage>
        <taxon>Bacteria</taxon>
        <taxon>Pseudomonadati</taxon>
        <taxon>Campylobacterota</taxon>
        <taxon>Epsilonproteobacteria</taxon>
        <taxon>Campylobacterales</taxon>
        <taxon>Arcobacteraceae</taxon>
        <taxon>Arcobacter</taxon>
    </lineage>
</organism>
<dbReference type="KEGG" id="ant:Arnit_0612"/>
<dbReference type="InterPro" id="IPR038488">
    <property type="entry name" value="Integrase_DNA-bd_sf"/>
</dbReference>
<dbReference type="PANTHER" id="PTHR30629">
    <property type="entry name" value="PROPHAGE INTEGRASE"/>
    <property type="match status" value="1"/>
</dbReference>
<proteinExistence type="inferred from homology"/>
<dbReference type="InterPro" id="IPR053876">
    <property type="entry name" value="Phage_int_M"/>
</dbReference>
<keyword evidence="4" id="KW-0233">DNA recombination</keyword>
<comment type="similarity">
    <text evidence="1">Belongs to the 'phage' integrase family.</text>
</comment>
<protein>
    <submittedName>
        <fullName evidence="8">Integrase family protein</fullName>
    </submittedName>
</protein>
<keyword evidence="9" id="KW-1185">Reference proteome</keyword>
<dbReference type="Pfam" id="PF13356">
    <property type="entry name" value="Arm-DNA-bind_3"/>
    <property type="match status" value="1"/>
</dbReference>
<dbReference type="RefSeq" id="WP_013134422.1">
    <property type="nucleotide sequence ID" value="NC_014166.1"/>
</dbReference>
<evidence type="ECO:0000256" key="4">
    <source>
        <dbReference type="ARBA" id="ARBA00023172"/>
    </source>
</evidence>
<dbReference type="Pfam" id="PF22022">
    <property type="entry name" value="Phage_int_M"/>
    <property type="match status" value="1"/>
</dbReference>
<dbReference type="PANTHER" id="PTHR30629:SF2">
    <property type="entry name" value="PROPHAGE INTEGRASE INTS-RELATED"/>
    <property type="match status" value="1"/>
</dbReference>
<gene>
    <name evidence="8" type="ordered locus">Arnit_0612</name>
</gene>
<dbReference type="SUPFAM" id="SSF56349">
    <property type="entry name" value="DNA breaking-rejoining enzymes"/>
    <property type="match status" value="1"/>
</dbReference>
<dbReference type="Pfam" id="PF00589">
    <property type="entry name" value="Phage_integrase"/>
    <property type="match status" value="1"/>
</dbReference>
<dbReference type="OrthoDB" id="9775880at2"/>
<dbReference type="Gene3D" id="3.30.160.390">
    <property type="entry name" value="Integrase, DNA-binding domain"/>
    <property type="match status" value="1"/>
</dbReference>
<evidence type="ECO:0000256" key="5">
    <source>
        <dbReference type="PROSITE-ProRule" id="PRU01248"/>
    </source>
</evidence>
<dbReference type="Gene3D" id="1.10.443.10">
    <property type="entry name" value="Intergrase catalytic core"/>
    <property type="match status" value="1"/>
</dbReference>